<proteinExistence type="predicted"/>
<protein>
    <submittedName>
        <fullName evidence="1">Uncharacterized protein</fullName>
    </submittedName>
</protein>
<dbReference type="Proteomes" id="UP001143856">
    <property type="component" value="Unassembled WGS sequence"/>
</dbReference>
<organism evidence="1 2">
    <name type="scientific">Xylaria curta</name>
    <dbReference type="NCBI Taxonomy" id="42375"/>
    <lineage>
        <taxon>Eukaryota</taxon>
        <taxon>Fungi</taxon>
        <taxon>Dikarya</taxon>
        <taxon>Ascomycota</taxon>
        <taxon>Pezizomycotina</taxon>
        <taxon>Sordariomycetes</taxon>
        <taxon>Xylariomycetidae</taxon>
        <taxon>Xylariales</taxon>
        <taxon>Xylariaceae</taxon>
        <taxon>Xylaria</taxon>
    </lineage>
</organism>
<keyword evidence="2" id="KW-1185">Reference proteome</keyword>
<dbReference type="EMBL" id="JAPDGR010000148">
    <property type="protein sequence ID" value="KAJ2995056.1"/>
    <property type="molecule type" value="Genomic_DNA"/>
</dbReference>
<reference evidence="1" key="1">
    <citation type="submission" date="2022-10" db="EMBL/GenBank/DDBJ databases">
        <title>Genome Sequence of Xylaria curta.</title>
        <authorList>
            <person name="Buettner E."/>
        </authorList>
    </citation>
    <scope>NUCLEOTIDE SEQUENCE</scope>
    <source>
        <strain evidence="1">Babe10</strain>
    </source>
</reference>
<sequence>MGCSSIVLRGFGNTKDEPEFVSKAWHLGPVVPFRGHTIEAVKGESNNDPASNNVSSSEAMPMHYDGIFVTKMIKDENGVEKEVITAPHFEYFVSQSAAQPGGGYTLFASSDLLARYLPKNNRIERLEKLKWTCHTHSFFASTLEDMDLMERHPERNALCVRWHELSRKSGSISRLG</sequence>
<evidence type="ECO:0000313" key="1">
    <source>
        <dbReference type="EMBL" id="KAJ2995056.1"/>
    </source>
</evidence>
<evidence type="ECO:0000313" key="2">
    <source>
        <dbReference type="Proteomes" id="UP001143856"/>
    </source>
</evidence>
<comment type="caution">
    <text evidence="1">The sequence shown here is derived from an EMBL/GenBank/DDBJ whole genome shotgun (WGS) entry which is preliminary data.</text>
</comment>
<gene>
    <name evidence="1" type="ORF">NUW58_g1383</name>
</gene>
<name>A0ACC1PM26_9PEZI</name>
<accession>A0ACC1PM26</accession>